<evidence type="ECO:0000313" key="2">
    <source>
        <dbReference type="Proteomes" id="UP000609064"/>
    </source>
</evidence>
<protein>
    <submittedName>
        <fullName evidence="1">Uncharacterized protein</fullName>
    </submittedName>
</protein>
<dbReference type="EMBL" id="BMKK01000010">
    <property type="protein sequence ID" value="GGD72953.1"/>
    <property type="molecule type" value="Genomic_DNA"/>
</dbReference>
<dbReference type="AlphaFoldDB" id="A0A916Z2H5"/>
<proteinExistence type="predicted"/>
<dbReference type="InterPro" id="IPR016181">
    <property type="entry name" value="Acyl_CoA_acyltransferase"/>
</dbReference>
<reference evidence="1" key="1">
    <citation type="journal article" date="2014" name="Int. J. Syst. Evol. Microbiol.">
        <title>Complete genome sequence of Corynebacterium casei LMG S-19264T (=DSM 44701T), isolated from a smear-ripened cheese.</title>
        <authorList>
            <consortium name="US DOE Joint Genome Institute (JGI-PGF)"/>
            <person name="Walter F."/>
            <person name="Albersmeier A."/>
            <person name="Kalinowski J."/>
            <person name="Ruckert C."/>
        </authorList>
    </citation>
    <scope>NUCLEOTIDE SEQUENCE</scope>
    <source>
        <strain evidence="1">CGMCC 1.15958</strain>
    </source>
</reference>
<name>A0A916Z2H5_9BACT</name>
<reference evidence="1" key="2">
    <citation type="submission" date="2020-09" db="EMBL/GenBank/DDBJ databases">
        <authorList>
            <person name="Sun Q."/>
            <person name="Zhou Y."/>
        </authorList>
    </citation>
    <scope>NUCLEOTIDE SEQUENCE</scope>
    <source>
        <strain evidence="1">CGMCC 1.15958</strain>
    </source>
</reference>
<sequence>MVTITLKNDSKIDVKICSAEFINVQKLVILNHKWQKAALGDQLQDGYIGAAFSTDTFYAIIEKKQIVITEYNDEVIGYYLLNNISKDGVIGRHEEIVKELKNSGIIDKKKNICVGGQVVVDSSYMGSGIRQQMLKELVSNMKGCYDFLFGTIAKDNPRAYTAHTRDGWKVYGEDDNLFFVLYEV</sequence>
<comment type="caution">
    <text evidence="1">The sequence shown here is derived from an EMBL/GenBank/DDBJ whole genome shotgun (WGS) entry which is preliminary data.</text>
</comment>
<gene>
    <name evidence="1" type="ORF">GCM10011514_41310</name>
</gene>
<dbReference type="Gene3D" id="3.40.630.30">
    <property type="match status" value="1"/>
</dbReference>
<accession>A0A916Z2H5</accession>
<dbReference type="Proteomes" id="UP000609064">
    <property type="component" value="Unassembled WGS sequence"/>
</dbReference>
<organism evidence="1 2">
    <name type="scientific">Emticicia aquatilis</name>
    <dbReference type="NCBI Taxonomy" id="1537369"/>
    <lineage>
        <taxon>Bacteria</taxon>
        <taxon>Pseudomonadati</taxon>
        <taxon>Bacteroidota</taxon>
        <taxon>Cytophagia</taxon>
        <taxon>Cytophagales</taxon>
        <taxon>Leadbetterellaceae</taxon>
        <taxon>Emticicia</taxon>
    </lineage>
</organism>
<dbReference type="SUPFAM" id="SSF55729">
    <property type="entry name" value="Acyl-CoA N-acyltransferases (Nat)"/>
    <property type="match status" value="1"/>
</dbReference>
<keyword evidence="2" id="KW-1185">Reference proteome</keyword>
<dbReference type="RefSeq" id="WP_188768977.1">
    <property type="nucleotide sequence ID" value="NZ_BMKK01000010.1"/>
</dbReference>
<evidence type="ECO:0000313" key="1">
    <source>
        <dbReference type="EMBL" id="GGD72953.1"/>
    </source>
</evidence>